<feature type="transmembrane region" description="Helical" evidence="6">
    <location>
        <begin position="284"/>
        <end position="308"/>
    </location>
</feature>
<feature type="transmembrane region" description="Helical" evidence="6">
    <location>
        <begin position="629"/>
        <end position="651"/>
    </location>
</feature>
<evidence type="ECO:0000256" key="4">
    <source>
        <dbReference type="ARBA" id="ARBA00022989"/>
    </source>
</evidence>
<feature type="transmembrane region" description="Helical" evidence="6">
    <location>
        <begin position="149"/>
        <end position="180"/>
    </location>
</feature>
<dbReference type="InterPro" id="IPR052536">
    <property type="entry name" value="ABC-4_Integral_Memb_Prot"/>
</dbReference>
<feature type="transmembrane region" description="Helical" evidence="6">
    <location>
        <begin position="528"/>
        <end position="559"/>
    </location>
</feature>
<evidence type="ECO:0000256" key="3">
    <source>
        <dbReference type="ARBA" id="ARBA00022692"/>
    </source>
</evidence>
<proteinExistence type="inferred from homology"/>
<comment type="similarity">
    <text evidence="6">Belongs to the ABC-4 integral membrane protein family.</text>
</comment>
<evidence type="ECO:0000256" key="2">
    <source>
        <dbReference type="ARBA" id="ARBA00022475"/>
    </source>
</evidence>
<dbReference type="EMBL" id="CACRUA010000007">
    <property type="protein sequence ID" value="VYT84335.1"/>
    <property type="molecule type" value="Genomic_DNA"/>
</dbReference>
<feature type="transmembrane region" description="Helical" evidence="6">
    <location>
        <begin position="201"/>
        <end position="219"/>
    </location>
</feature>
<reference evidence="8" key="1">
    <citation type="submission" date="2019-11" db="EMBL/GenBank/DDBJ databases">
        <authorList>
            <person name="Feng L."/>
        </authorList>
    </citation>
    <scope>NUCLEOTIDE SEQUENCE</scope>
    <source>
        <strain evidence="8">CsymbiosumLFYP84</strain>
    </source>
</reference>
<keyword evidence="4 6" id="KW-1133">Transmembrane helix</keyword>
<evidence type="ECO:0000313" key="8">
    <source>
        <dbReference type="EMBL" id="VYT84335.1"/>
    </source>
</evidence>
<feature type="transmembrane region" description="Helical" evidence="6">
    <location>
        <begin position="21"/>
        <end position="43"/>
    </location>
</feature>
<feature type="domain" description="ABC3 transporter permease C-terminal" evidence="7">
    <location>
        <begin position="65"/>
        <end position="172"/>
    </location>
</feature>
<comment type="subcellular location">
    <subcellularLocation>
        <location evidence="1 6">Cell membrane</location>
        <topology evidence="1 6">Multi-pass membrane protein</topology>
    </subcellularLocation>
</comment>
<dbReference type="InterPro" id="IPR027022">
    <property type="entry name" value="ABC_permease_BceB-typ"/>
</dbReference>
<dbReference type="Pfam" id="PF02687">
    <property type="entry name" value="FtsX"/>
    <property type="match status" value="1"/>
</dbReference>
<dbReference type="RefSeq" id="WP_156684367.1">
    <property type="nucleotide sequence ID" value="NZ_CACRUA010000007.1"/>
</dbReference>
<keyword evidence="6" id="KW-0813">Transport</keyword>
<organism evidence="8">
    <name type="scientific">Clostridium symbiosum</name>
    <name type="common">Bacteroides symbiosus</name>
    <dbReference type="NCBI Taxonomy" id="1512"/>
    <lineage>
        <taxon>Bacteria</taxon>
        <taxon>Bacillati</taxon>
        <taxon>Bacillota</taxon>
        <taxon>Clostridia</taxon>
        <taxon>Lachnospirales</taxon>
        <taxon>Lachnospiraceae</taxon>
        <taxon>Otoolea</taxon>
    </lineage>
</organism>
<sequence length="661" mass="73788">MSILFYMRLAAQNIRKNSRTYVPYILTCIGSVMVFNILLSLSLNTDLDDIYGGSNMRMILCLGCIIIAVFTGLFLFYTNSFLIKRRKTEIGLFNILGMEKKHIGRIMFFETVTIAMISLTGGIGGGFLLSKGVYLLLLRMVRAEVQWGFHFSGNAAAVTVIFYGCLFLVILAVNMARVHVSSPMELLRGGLEGEREPKTRWITAVAGIVFLGMGYYMAVVTKNPISLITGFFVAVIFVIIGTYCLFIAGSTAILKFMKRRKTFYYKTEHFIAVSGMLYRMKQNAAGLAGICVLSTSVMVMLSSTVSLYSGINDVLENRFVRDISLKTGDIDDSVRERMDQIVADVLQEKGLCQENAFRYKDFVFSASEETPGVLVPVDPKRSGELNRVRTVCAITQDDYNRSMGAELSLKSGEAVVFTGDSPYMGDSLTLYGRTYRTVPPGEAQLWDTGSSFGSYGTFYVILADMEEMKKLVLMDMQLNGAAERGIQYEYAFDLDGSGEMQVQAYTEIMNRMKELAVPIRGEAAAEEWGFYFSLHAGLLFLGIFLGAIFIMATVLIIYYKQVTEGYDDKIRFEIMQKVGLSKAEIRSSIRSQILMMFFLPLAASGVHIMFAFPMIARLLALMNMTNVKLFAWCTAGTFGVFAAAYCAVYMMTSRVYMKIVS</sequence>
<dbReference type="PANTHER" id="PTHR46795:SF3">
    <property type="entry name" value="ABC TRANSPORTER PERMEASE"/>
    <property type="match status" value="1"/>
</dbReference>
<keyword evidence="3 6" id="KW-0812">Transmembrane</keyword>
<keyword evidence="2 6" id="KW-1003">Cell membrane</keyword>
<dbReference type="InterPro" id="IPR003838">
    <property type="entry name" value="ABC3_permease_C"/>
</dbReference>
<evidence type="ECO:0000259" key="7">
    <source>
        <dbReference type="Pfam" id="PF02687"/>
    </source>
</evidence>
<feature type="transmembrane region" description="Helical" evidence="6">
    <location>
        <begin position="225"/>
        <end position="254"/>
    </location>
</feature>
<keyword evidence="5 6" id="KW-0472">Membrane</keyword>
<dbReference type="PIRSF" id="PIRSF018968">
    <property type="entry name" value="ABC_permease_BceB"/>
    <property type="match status" value="1"/>
</dbReference>
<dbReference type="GO" id="GO:0005886">
    <property type="term" value="C:plasma membrane"/>
    <property type="evidence" value="ECO:0007669"/>
    <property type="project" value="UniProtKB-SubCell"/>
</dbReference>
<protein>
    <submittedName>
        <fullName evidence="8">Bacitracin export permease protein BceB</fullName>
    </submittedName>
</protein>
<dbReference type="PANTHER" id="PTHR46795">
    <property type="entry name" value="ABC TRANSPORTER PERMEASE-RELATED-RELATED"/>
    <property type="match status" value="1"/>
</dbReference>
<feature type="transmembrane region" description="Helical" evidence="6">
    <location>
        <begin position="593"/>
        <end position="617"/>
    </location>
</feature>
<evidence type="ECO:0000256" key="6">
    <source>
        <dbReference type="PIRNR" id="PIRNR018968"/>
    </source>
</evidence>
<feature type="transmembrane region" description="Helical" evidence="6">
    <location>
        <begin position="106"/>
        <end position="129"/>
    </location>
</feature>
<name>A0A6N2ZXE9_CLOSY</name>
<evidence type="ECO:0000256" key="5">
    <source>
        <dbReference type="ARBA" id="ARBA00023136"/>
    </source>
</evidence>
<feature type="transmembrane region" description="Helical" evidence="6">
    <location>
        <begin position="55"/>
        <end position="77"/>
    </location>
</feature>
<accession>A0A6N2ZXE9</accession>
<evidence type="ECO:0000256" key="1">
    <source>
        <dbReference type="ARBA" id="ARBA00004651"/>
    </source>
</evidence>
<dbReference type="GO" id="GO:0055085">
    <property type="term" value="P:transmembrane transport"/>
    <property type="evidence" value="ECO:0007669"/>
    <property type="project" value="UniProtKB-UniRule"/>
</dbReference>
<gene>
    <name evidence="8" type="primary">bceB</name>
    <name evidence="8" type="ORF">CSLFYP84_00717</name>
</gene>
<dbReference type="AlphaFoldDB" id="A0A6N2ZXE9"/>